<dbReference type="InterPro" id="IPR036397">
    <property type="entry name" value="RNaseH_sf"/>
</dbReference>
<evidence type="ECO:0000313" key="3">
    <source>
        <dbReference type="Proteomes" id="UP001500936"/>
    </source>
</evidence>
<protein>
    <recommendedName>
        <fullName evidence="1">Integrase catalytic domain-containing protein</fullName>
    </recommendedName>
</protein>
<dbReference type="PANTHER" id="PTHR46889:SF4">
    <property type="entry name" value="TRANSPOSASE INSO FOR INSERTION SEQUENCE ELEMENT IS911B-RELATED"/>
    <property type="match status" value="1"/>
</dbReference>
<dbReference type="InterPro" id="IPR001584">
    <property type="entry name" value="Integrase_cat-core"/>
</dbReference>
<dbReference type="Gene3D" id="3.30.420.10">
    <property type="entry name" value="Ribonuclease H-like superfamily/Ribonuclease H"/>
    <property type="match status" value="1"/>
</dbReference>
<organism evidence="2 3">
    <name type="scientific">Nibrella viscosa</name>
    <dbReference type="NCBI Taxonomy" id="1084524"/>
    <lineage>
        <taxon>Bacteria</taxon>
        <taxon>Pseudomonadati</taxon>
        <taxon>Bacteroidota</taxon>
        <taxon>Cytophagia</taxon>
        <taxon>Cytophagales</taxon>
        <taxon>Spirosomataceae</taxon>
        <taxon>Nibrella</taxon>
    </lineage>
</organism>
<comment type="caution">
    <text evidence="2">The sequence shown here is derived from an EMBL/GenBank/DDBJ whole genome shotgun (WGS) entry which is preliminary data.</text>
</comment>
<proteinExistence type="predicted"/>
<name>A0ABP8KWV4_9BACT</name>
<evidence type="ECO:0000313" key="2">
    <source>
        <dbReference type="EMBL" id="GAA4418353.1"/>
    </source>
</evidence>
<sequence length="154" mass="17930">MYLVAIIDVYSRFVVGWRLSNSLVAEWVVETLQGAIKQHGKPQIVNSDQGSQFTCQQWVEYLSKEQIIISMDGKGRAIDNVYIERFWRTRGRPAVKYDYVYLWPAEDGWELEQGLSRFFTHYNYRKHHQGVSRQVPAQLYGSSPQPGLEGLPFQ</sequence>
<dbReference type="PROSITE" id="PS50994">
    <property type="entry name" value="INTEGRASE"/>
    <property type="match status" value="1"/>
</dbReference>
<gene>
    <name evidence="2" type="ORF">GCM10023187_51720</name>
</gene>
<keyword evidence="3" id="KW-1185">Reference proteome</keyword>
<dbReference type="Proteomes" id="UP001500936">
    <property type="component" value="Unassembled WGS sequence"/>
</dbReference>
<evidence type="ECO:0000259" key="1">
    <source>
        <dbReference type="PROSITE" id="PS50994"/>
    </source>
</evidence>
<dbReference type="EMBL" id="BAABHB010000016">
    <property type="protein sequence ID" value="GAA4418353.1"/>
    <property type="molecule type" value="Genomic_DNA"/>
</dbReference>
<dbReference type="InterPro" id="IPR050900">
    <property type="entry name" value="Transposase_IS3/IS150/IS904"/>
</dbReference>
<dbReference type="SUPFAM" id="SSF53098">
    <property type="entry name" value="Ribonuclease H-like"/>
    <property type="match status" value="1"/>
</dbReference>
<dbReference type="PANTHER" id="PTHR46889">
    <property type="entry name" value="TRANSPOSASE INSF FOR INSERTION SEQUENCE IS3B-RELATED"/>
    <property type="match status" value="1"/>
</dbReference>
<accession>A0ABP8KWV4</accession>
<dbReference type="RefSeq" id="WP_345270958.1">
    <property type="nucleotide sequence ID" value="NZ_BAABHB010000016.1"/>
</dbReference>
<dbReference type="Pfam" id="PF00665">
    <property type="entry name" value="rve"/>
    <property type="match status" value="1"/>
</dbReference>
<feature type="domain" description="Integrase catalytic" evidence="1">
    <location>
        <begin position="1"/>
        <end position="144"/>
    </location>
</feature>
<reference evidence="3" key="1">
    <citation type="journal article" date="2019" name="Int. J. Syst. Evol. Microbiol.">
        <title>The Global Catalogue of Microorganisms (GCM) 10K type strain sequencing project: providing services to taxonomists for standard genome sequencing and annotation.</title>
        <authorList>
            <consortium name="The Broad Institute Genomics Platform"/>
            <consortium name="The Broad Institute Genome Sequencing Center for Infectious Disease"/>
            <person name="Wu L."/>
            <person name="Ma J."/>
        </authorList>
    </citation>
    <scope>NUCLEOTIDE SEQUENCE [LARGE SCALE GENOMIC DNA]</scope>
    <source>
        <strain evidence="3">JCM 17925</strain>
    </source>
</reference>
<dbReference type="InterPro" id="IPR012337">
    <property type="entry name" value="RNaseH-like_sf"/>
</dbReference>